<evidence type="ECO:0000256" key="9">
    <source>
        <dbReference type="ARBA" id="ARBA00023012"/>
    </source>
</evidence>
<protein>
    <recommendedName>
        <fullName evidence="3">histidine kinase</fullName>
        <ecNumber evidence="3">2.7.13.3</ecNumber>
    </recommendedName>
</protein>
<dbReference type="OrthoDB" id="112712at2"/>
<reference evidence="14 15" key="1">
    <citation type="submission" date="2018-11" db="EMBL/GenBank/DDBJ databases">
        <authorList>
            <person name="Mardanov A.V."/>
            <person name="Ravin N.V."/>
            <person name="Dedysh S.N."/>
        </authorList>
    </citation>
    <scope>NUCLEOTIDE SEQUENCE [LARGE SCALE GENOMIC DNA]</scope>
    <source>
        <strain evidence="14 15">AF10</strain>
    </source>
</reference>
<dbReference type="CDD" id="cd06225">
    <property type="entry name" value="HAMP"/>
    <property type="match status" value="1"/>
</dbReference>
<dbReference type="Pfam" id="PF02518">
    <property type="entry name" value="HATPase_c"/>
    <property type="match status" value="1"/>
</dbReference>
<reference evidence="15" key="2">
    <citation type="submission" date="2019-02" db="EMBL/GenBank/DDBJ databases">
        <title>Granulicella sibirica sp. nov., a psychrotolerant acidobacterium isolated from an organic soil layer in forested tundra, West Siberia.</title>
        <authorList>
            <person name="Oshkin I.Y."/>
            <person name="Kulichevskaya I.S."/>
            <person name="Rijpstra W.I.C."/>
            <person name="Sinninghe Damste J.S."/>
            <person name="Rakitin A.L."/>
            <person name="Ravin N.V."/>
            <person name="Dedysh S.N."/>
        </authorList>
    </citation>
    <scope>NUCLEOTIDE SEQUENCE [LARGE SCALE GENOMIC DNA]</scope>
    <source>
        <strain evidence="15">AF10</strain>
    </source>
</reference>
<evidence type="ECO:0000256" key="3">
    <source>
        <dbReference type="ARBA" id="ARBA00012438"/>
    </source>
</evidence>
<dbReference type="InterPro" id="IPR003660">
    <property type="entry name" value="HAMP_dom"/>
</dbReference>
<keyword evidence="6 11" id="KW-0812">Transmembrane</keyword>
<dbReference type="SMART" id="SM00304">
    <property type="entry name" value="HAMP"/>
    <property type="match status" value="1"/>
</dbReference>
<evidence type="ECO:0000256" key="4">
    <source>
        <dbReference type="ARBA" id="ARBA00022553"/>
    </source>
</evidence>
<dbReference type="InterPro" id="IPR004358">
    <property type="entry name" value="Sig_transdc_His_kin-like_C"/>
</dbReference>
<evidence type="ECO:0000256" key="10">
    <source>
        <dbReference type="ARBA" id="ARBA00023136"/>
    </source>
</evidence>
<dbReference type="InterPro" id="IPR003661">
    <property type="entry name" value="HisK_dim/P_dom"/>
</dbReference>
<dbReference type="SUPFAM" id="SSF47384">
    <property type="entry name" value="Homodimeric domain of signal transducing histidine kinase"/>
    <property type="match status" value="1"/>
</dbReference>
<keyword evidence="9" id="KW-0902">Two-component regulatory system</keyword>
<feature type="domain" description="Histidine kinase" evidence="12">
    <location>
        <begin position="251"/>
        <end position="472"/>
    </location>
</feature>
<comment type="catalytic activity">
    <reaction evidence="1">
        <text>ATP + protein L-histidine = ADP + protein N-phospho-L-histidine.</text>
        <dbReference type="EC" id="2.7.13.3"/>
    </reaction>
</comment>
<gene>
    <name evidence="14" type="ORF">GRAN_1308</name>
</gene>
<feature type="domain" description="HAMP" evidence="13">
    <location>
        <begin position="190"/>
        <end position="243"/>
    </location>
</feature>
<evidence type="ECO:0000256" key="7">
    <source>
        <dbReference type="ARBA" id="ARBA00022777"/>
    </source>
</evidence>
<dbReference type="Gene3D" id="6.10.340.10">
    <property type="match status" value="1"/>
</dbReference>
<feature type="transmembrane region" description="Helical" evidence="11">
    <location>
        <begin position="12"/>
        <end position="38"/>
    </location>
</feature>
<dbReference type="InterPro" id="IPR005467">
    <property type="entry name" value="His_kinase_dom"/>
</dbReference>
<dbReference type="EMBL" id="RDSM01000001">
    <property type="protein sequence ID" value="RXH57998.1"/>
    <property type="molecule type" value="Genomic_DNA"/>
</dbReference>
<keyword evidence="8 11" id="KW-1133">Transmembrane helix</keyword>
<evidence type="ECO:0000256" key="2">
    <source>
        <dbReference type="ARBA" id="ARBA00004370"/>
    </source>
</evidence>
<evidence type="ECO:0000256" key="11">
    <source>
        <dbReference type="SAM" id="Phobius"/>
    </source>
</evidence>
<comment type="subcellular location">
    <subcellularLocation>
        <location evidence="2">Membrane</location>
    </subcellularLocation>
</comment>
<dbReference type="SUPFAM" id="SSF158472">
    <property type="entry name" value="HAMP domain-like"/>
    <property type="match status" value="1"/>
</dbReference>
<dbReference type="SUPFAM" id="SSF55874">
    <property type="entry name" value="ATPase domain of HSP90 chaperone/DNA topoisomerase II/histidine kinase"/>
    <property type="match status" value="1"/>
</dbReference>
<dbReference type="CDD" id="cd00082">
    <property type="entry name" value="HisKA"/>
    <property type="match status" value="1"/>
</dbReference>
<feature type="transmembrane region" description="Helical" evidence="11">
    <location>
        <begin position="166"/>
        <end position="189"/>
    </location>
</feature>
<dbReference type="Pfam" id="PF00512">
    <property type="entry name" value="HisKA"/>
    <property type="match status" value="1"/>
</dbReference>
<dbReference type="PANTHER" id="PTHR45436:SF5">
    <property type="entry name" value="SENSOR HISTIDINE KINASE TRCS"/>
    <property type="match status" value="1"/>
</dbReference>
<dbReference type="SMART" id="SM00388">
    <property type="entry name" value="HisKA"/>
    <property type="match status" value="1"/>
</dbReference>
<dbReference type="CDD" id="cd00075">
    <property type="entry name" value="HATPase"/>
    <property type="match status" value="1"/>
</dbReference>
<evidence type="ECO:0000259" key="13">
    <source>
        <dbReference type="PROSITE" id="PS50885"/>
    </source>
</evidence>
<dbReference type="RefSeq" id="WP_128912079.1">
    <property type="nucleotide sequence ID" value="NZ_RDSM01000001.1"/>
</dbReference>
<keyword evidence="10 11" id="KW-0472">Membrane</keyword>
<keyword evidence="4" id="KW-0597">Phosphoprotein</keyword>
<evidence type="ECO:0000259" key="12">
    <source>
        <dbReference type="PROSITE" id="PS50109"/>
    </source>
</evidence>
<dbReference type="InterPro" id="IPR036097">
    <property type="entry name" value="HisK_dim/P_sf"/>
</dbReference>
<name>A0A4Q0T7B2_9BACT</name>
<dbReference type="GO" id="GO:0005886">
    <property type="term" value="C:plasma membrane"/>
    <property type="evidence" value="ECO:0007669"/>
    <property type="project" value="TreeGrafter"/>
</dbReference>
<evidence type="ECO:0000256" key="6">
    <source>
        <dbReference type="ARBA" id="ARBA00022692"/>
    </source>
</evidence>
<dbReference type="Pfam" id="PF00672">
    <property type="entry name" value="HAMP"/>
    <property type="match status" value="1"/>
</dbReference>
<dbReference type="Gene3D" id="3.30.565.10">
    <property type="entry name" value="Histidine kinase-like ATPase, C-terminal domain"/>
    <property type="match status" value="1"/>
</dbReference>
<evidence type="ECO:0000313" key="14">
    <source>
        <dbReference type="EMBL" id="RXH57998.1"/>
    </source>
</evidence>
<dbReference type="EC" id="2.7.13.3" evidence="3"/>
<dbReference type="PROSITE" id="PS50885">
    <property type="entry name" value="HAMP"/>
    <property type="match status" value="1"/>
</dbReference>
<comment type="caution">
    <text evidence="14">The sequence shown here is derived from an EMBL/GenBank/DDBJ whole genome shotgun (WGS) entry which is preliminary data.</text>
</comment>
<organism evidence="14 15">
    <name type="scientific">Granulicella sibirica</name>
    <dbReference type="NCBI Taxonomy" id="2479048"/>
    <lineage>
        <taxon>Bacteria</taxon>
        <taxon>Pseudomonadati</taxon>
        <taxon>Acidobacteriota</taxon>
        <taxon>Terriglobia</taxon>
        <taxon>Terriglobales</taxon>
        <taxon>Acidobacteriaceae</taxon>
        <taxon>Granulicella</taxon>
    </lineage>
</organism>
<dbReference type="Proteomes" id="UP000289437">
    <property type="component" value="Unassembled WGS sequence"/>
</dbReference>
<keyword evidence="7 14" id="KW-0418">Kinase</keyword>
<proteinExistence type="predicted"/>
<accession>A0A4Q0T7B2</accession>
<dbReference type="InterPro" id="IPR036890">
    <property type="entry name" value="HATPase_C_sf"/>
</dbReference>
<dbReference type="PROSITE" id="PS50109">
    <property type="entry name" value="HIS_KIN"/>
    <property type="match status" value="1"/>
</dbReference>
<sequence>MRLSRPTHIRTRLALWYVAILALTLTVYIGIVFAFQYVLLEHQIFHDEIQDVETVEGLLYFDPSGALRVQESYHSHPQSRLLVDRMMEIRDLTGTVLYRSDTLHGVPLGGPAFAGEGAGTFNQRSTQLADGTSVLAISHLHPVEGRPVLIRLAYGLAPLQDRMLHFFLLLLLATPVGLLVAGFAGYSLARRALRPLELMAARAEQITASNLHDRIEIENPRDELGRMARVMNHLLERLEQAFAQLQRFTADAAHELRTPLASLRATGELALQGNTTLSEYRDSVGSILEETIRLNQTIEGLLLLSRAETTSDATLQTTFSLQEVVDEILLLLEVIIEERKLTIRKEHEVIAGLLTADRSLVRVALLNVLHNAVKFSPDGSTIRISYSSEQYERTPVLQVCIHDSGPGILRNEYDRVFERFFTSSSTGTISKSGAGLGLSIAKLIVARSGGRIFFDEQVTQGARCCVALPISTSQG</sequence>
<dbReference type="SMART" id="SM00387">
    <property type="entry name" value="HATPase_c"/>
    <property type="match status" value="1"/>
</dbReference>
<evidence type="ECO:0000313" key="15">
    <source>
        <dbReference type="Proteomes" id="UP000289437"/>
    </source>
</evidence>
<dbReference type="PANTHER" id="PTHR45436">
    <property type="entry name" value="SENSOR HISTIDINE KINASE YKOH"/>
    <property type="match status" value="1"/>
</dbReference>
<dbReference type="GO" id="GO:0000155">
    <property type="term" value="F:phosphorelay sensor kinase activity"/>
    <property type="evidence" value="ECO:0007669"/>
    <property type="project" value="InterPro"/>
</dbReference>
<dbReference type="PRINTS" id="PR00344">
    <property type="entry name" value="BCTRLSENSOR"/>
</dbReference>
<keyword evidence="15" id="KW-1185">Reference proteome</keyword>
<evidence type="ECO:0000256" key="1">
    <source>
        <dbReference type="ARBA" id="ARBA00000085"/>
    </source>
</evidence>
<dbReference type="InterPro" id="IPR003594">
    <property type="entry name" value="HATPase_dom"/>
</dbReference>
<dbReference type="Gene3D" id="1.10.287.130">
    <property type="match status" value="1"/>
</dbReference>
<evidence type="ECO:0000256" key="5">
    <source>
        <dbReference type="ARBA" id="ARBA00022679"/>
    </source>
</evidence>
<dbReference type="AlphaFoldDB" id="A0A4Q0T7B2"/>
<dbReference type="InterPro" id="IPR050428">
    <property type="entry name" value="TCS_sensor_his_kinase"/>
</dbReference>
<evidence type="ECO:0000256" key="8">
    <source>
        <dbReference type="ARBA" id="ARBA00022989"/>
    </source>
</evidence>
<keyword evidence="5" id="KW-0808">Transferase</keyword>